<feature type="domain" description="Sulfatase N-terminal" evidence="3">
    <location>
        <begin position="27"/>
        <end position="361"/>
    </location>
</feature>
<evidence type="ECO:0000313" key="4">
    <source>
        <dbReference type="EMBL" id="SHJ06538.1"/>
    </source>
</evidence>
<dbReference type="AlphaFoldDB" id="A0A1M6G9E6"/>
<keyword evidence="5" id="KW-1185">Reference proteome</keyword>
<dbReference type="Gene3D" id="3.40.720.10">
    <property type="entry name" value="Alkaline Phosphatase, subunit A"/>
    <property type="match status" value="1"/>
</dbReference>
<accession>A0A1M6G9E6</accession>
<dbReference type="CDD" id="cd16145">
    <property type="entry name" value="ARS_like"/>
    <property type="match status" value="1"/>
</dbReference>
<dbReference type="Proteomes" id="UP000184543">
    <property type="component" value="Unassembled WGS sequence"/>
</dbReference>
<dbReference type="EMBL" id="FQYU01000002">
    <property type="protein sequence ID" value="SHJ06538.1"/>
    <property type="molecule type" value="Genomic_DNA"/>
</dbReference>
<keyword evidence="2" id="KW-0378">Hydrolase</keyword>
<dbReference type="InterPro" id="IPR017850">
    <property type="entry name" value="Alkaline_phosphatase_core_sf"/>
</dbReference>
<dbReference type="Pfam" id="PF00884">
    <property type="entry name" value="Sulfatase"/>
    <property type="match status" value="1"/>
</dbReference>
<evidence type="ECO:0000256" key="2">
    <source>
        <dbReference type="ARBA" id="ARBA00022801"/>
    </source>
</evidence>
<name>A0A1M6G9E6_9FLAO</name>
<protein>
    <submittedName>
        <fullName evidence="4">Arylsulfatase A</fullName>
    </submittedName>
</protein>
<sequence>MVCLALLWLCLYGAAQEKEGKLDGQRPNIVYILADDLGYGDLGCLGQDKFATPNIDKLAERGMLFTQHYAGSTVCAPSRSVLMTGQHTGHTPVRGNNKVPLPAESVTLAEILKKNGYVTGAFGKWGLGEVGSEGDPLNQGFDRFYGYNNQSLAHNYYPYHLWDDRQKISLEGNQGRSTGQYAPELIHRKALEFIEENKDGPFFLYYPSILPHAELVAPTAYMNRFKGKFGPEKPYKGVDDGPRYRKGPYASQEHPHAAFVAMVTVLDDQVGEIMAKLDELGIAENTVMVFTSDNGPHQEGGADPGYFNSNGPFKGIKRDLYEGGIHVPMILTWPGRVKAGSTTDHISAFWDVLPTVGELIGATVPDEVDGISFLPTLLGDEGAQRTHDYLYWEFFEKGGRQAVRMGEWKGVKYNVKKDPDAPLELYHLPSDIGENNNVADKHPDIVEKIEGILKEARTPSDIYRFD</sequence>
<dbReference type="Gene3D" id="3.30.1120.10">
    <property type="match status" value="1"/>
</dbReference>
<dbReference type="InterPro" id="IPR050738">
    <property type="entry name" value="Sulfatase"/>
</dbReference>
<organism evidence="4 5">
    <name type="scientific">Pseudozobellia thermophila</name>
    <dbReference type="NCBI Taxonomy" id="192903"/>
    <lineage>
        <taxon>Bacteria</taxon>
        <taxon>Pseudomonadati</taxon>
        <taxon>Bacteroidota</taxon>
        <taxon>Flavobacteriia</taxon>
        <taxon>Flavobacteriales</taxon>
        <taxon>Flavobacteriaceae</taxon>
        <taxon>Pseudozobellia</taxon>
    </lineage>
</organism>
<dbReference type="InterPro" id="IPR000917">
    <property type="entry name" value="Sulfatase_N"/>
</dbReference>
<proteinExistence type="inferred from homology"/>
<dbReference type="PANTHER" id="PTHR42693">
    <property type="entry name" value="ARYLSULFATASE FAMILY MEMBER"/>
    <property type="match status" value="1"/>
</dbReference>
<reference evidence="5" key="1">
    <citation type="submission" date="2016-11" db="EMBL/GenBank/DDBJ databases">
        <authorList>
            <person name="Varghese N."/>
            <person name="Submissions S."/>
        </authorList>
    </citation>
    <scope>NUCLEOTIDE SEQUENCE [LARGE SCALE GENOMIC DNA]</scope>
    <source>
        <strain evidence="5">DSM 19858</strain>
    </source>
</reference>
<gene>
    <name evidence="4" type="ORF">SAMN04488513_102727</name>
</gene>
<dbReference type="GO" id="GO:0004065">
    <property type="term" value="F:arylsulfatase activity"/>
    <property type="evidence" value="ECO:0007669"/>
    <property type="project" value="TreeGrafter"/>
</dbReference>
<evidence type="ECO:0000259" key="3">
    <source>
        <dbReference type="Pfam" id="PF00884"/>
    </source>
</evidence>
<dbReference type="STRING" id="192903.SAMN04488513_102727"/>
<evidence type="ECO:0000256" key="1">
    <source>
        <dbReference type="ARBA" id="ARBA00008779"/>
    </source>
</evidence>
<evidence type="ECO:0000313" key="5">
    <source>
        <dbReference type="Proteomes" id="UP000184543"/>
    </source>
</evidence>
<comment type="similarity">
    <text evidence="1">Belongs to the sulfatase family.</text>
</comment>
<dbReference type="PANTHER" id="PTHR42693:SF53">
    <property type="entry name" value="ENDO-4-O-SULFATASE"/>
    <property type="match status" value="1"/>
</dbReference>
<dbReference type="SUPFAM" id="SSF53649">
    <property type="entry name" value="Alkaline phosphatase-like"/>
    <property type="match status" value="1"/>
</dbReference>